<evidence type="ECO:0000313" key="2">
    <source>
        <dbReference type="EMBL" id="EFC38196.1"/>
    </source>
</evidence>
<organism evidence="3">
    <name type="scientific">Naegleria gruberi</name>
    <name type="common">Amoeba</name>
    <dbReference type="NCBI Taxonomy" id="5762"/>
    <lineage>
        <taxon>Eukaryota</taxon>
        <taxon>Discoba</taxon>
        <taxon>Heterolobosea</taxon>
        <taxon>Tetramitia</taxon>
        <taxon>Eutetramitia</taxon>
        <taxon>Vahlkampfiidae</taxon>
        <taxon>Naegleria</taxon>
    </lineage>
</organism>
<feature type="region of interest" description="Disordered" evidence="1">
    <location>
        <begin position="92"/>
        <end position="111"/>
    </location>
</feature>
<proteinExistence type="predicted"/>
<feature type="compositionally biased region" description="Low complexity" evidence="1">
    <location>
        <begin position="92"/>
        <end position="102"/>
    </location>
</feature>
<dbReference type="Proteomes" id="UP000006671">
    <property type="component" value="Unassembled WGS sequence"/>
</dbReference>
<dbReference type="AlphaFoldDB" id="D2VYE7"/>
<accession>D2VYE7</accession>
<sequence length="277" mass="30491">MGSNTSTTIIEQQQAGEEERSLTKSRSMRQPSLKRSSSNTASDDEKSPIEEILMENQPSIIGFVGNLMGIKQSHHHKAIRVVDMEQAHKISESSILSSPLKSGNTNGGEEAFQPIYSSKTAFTRPRAKSFGPSLKNSLSSNNSVNSSISNSILTRNQVHLNSSYDGWNRDAICWEEFKRKSIERENKRKKVKDVSASWSPSPSSQSPNGKQPQATNNVSISVSLSTQSSPRGKGNNRRYGIILAPITNRVGMEVERTGIGNFLKNLEQPSLLSQSIK</sequence>
<dbReference type="InParanoid" id="D2VYE7"/>
<feature type="compositionally biased region" description="Polar residues" evidence="1">
    <location>
        <begin position="24"/>
        <end position="41"/>
    </location>
</feature>
<dbReference type="EMBL" id="GG738910">
    <property type="protein sequence ID" value="EFC38196.1"/>
    <property type="molecule type" value="Genomic_DNA"/>
</dbReference>
<gene>
    <name evidence="2" type="ORF">NAEGRDRAFT_53243</name>
</gene>
<evidence type="ECO:0000313" key="3">
    <source>
        <dbReference type="Proteomes" id="UP000006671"/>
    </source>
</evidence>
<keyword evidence="3" id="KW-1185">Reference proteome</keyword>
<feature type="compositionally biased region" description="Polar residues" evidence="1">
    <location>
        <begin position="1"/>
        <end position="15"/>
    </location>
</feature>
<reference evidence="2 3" key="1">
    <citation type="journal article" date="2010" name="Cell">
        <title>The genome of Naegleria gruberi illuminates early eukaryotic versatility.</title>
        <authorList>
            <person name="Fritz-Laylin L.K."/>
            <person name="Prochnik S.E."/>
            <person name="Ginger M.L."/>
            <person name="Dacks J.B."/>
            <person name="Carpenter M.L."/>
            <person name="Field M.C."/>
            <person name="Kuo A."/>
            <person name="Paredez A."/>
            <person name="Chapman J."/>
            <person name="Pham J."/>
            <person name="Shu S."/>
            <person name="Neupane R."/>
            <person name="Cipriano M."/>
            <person name="Mancuso J."/>
            <person name="Tu H."/>
            <person name="Salamov A."/>
            <person name="Lindquist E."/>
            <person name="Shapiro H."/>
            <person name="Lucas S."/>
            <person name="Grigoriev I.V."/>
            <person name="Cande W.Z."/>
            <person name="Fulton C."/>
            <person name="Rokhsar D.S."/>
            <person name="Dawson S.C."/>
        </authorList>
    </citation>
    <scope>NUCLEOTIDE SEQUENCE [LARGE SCALE GENOMIC DNA]</scope>
    <source>
        <strain evidence="2 3">NEG-M</strain>
    </source>
</reference>
<name>D2VYE7_NAEGR</name>
<dbReference type="RefSeq" id="XP_002670940.1">
    <property type="nucleotide sequence ID" value="XM_002670894.1"/>
</dbReference>
<dbReference type="KEGG" id="ngr:NAEGRDRAFT_53243"/>
<dbReference type="VEuPathDB" id="AmoebaDB:NAEGRDRAFT_53243"/>
<evidence type="ECO:0000256" key="1">
    <source>
        <dbReference type="SAM" id="MobiDB-lite"/>
    </source>
</evidence>
<feature type="region of interest" description="Disordered" evidence="1">
    <location>
        <begin position="185"/>
        <end position="215"/>
    </location>
</feature>
<feature type="region of interest" description="Disordered" evidence="1">
    <location>
        <begin position="1"/>
        <end position="49"/>
    </location>
</feature>
<feature type="compositionally biased region" description="Low complexity" evidence="1">
    <location>
        <begin position="195"/>
        <end position="207"/>
    </location>
</feature>
<protein>
    <submittedName>
        <fullName evidence="2">Predicted protein</fullName>
    </submittedName>
</protein>
<dbReference type="GeneID" id="8857781"/>